<protein>
    <recommendedName>
        <fullName evidence="3">Sulfotransferase family-containing protein</fullName>
    </recommendedName>
</protein>
<proteinExistence type="predicted"/>
<dbReference type="GO" id="GO:0016020">
    <property type="term" value="C:membrane"/>
    <property type="evidence" value="ECO:0007669"/>
    <property type="project" value="InterPro"/>
</dbReference>
<dbReference type="AlphaFoldDB" id="A0A0K0ERL9"/>
<dbReference type="GO" id="GO:1902884">
    <property type="term" value="P:positive regulation of response to oxidative stress"/>
    <property type="evidence" value="ECO:0007669"/>
    <property type="project" value="InterPro"/>
</dbReference>
<name>A0A0K0ERL9_STRER</name>
<feature type="chain" id="PRO_5005328523" description="Sulfotransferase family-containing protein" evidence="1">
    <location>
        <begin position="20"/>
        <end position="296"/>
    </location>
</feature>
<dbReference type="InterPro" id="IPR005331">
    <property type="entry name" value="Sulfotransferase"/>
</dbReference>
<dbReference type="WBParaSite" id="SSTP_0001209900.1">
    <property type="protein sequence ID" value="SSTP_0001209900.1"/>
    <property type="gene ID" value="SSTP_0001209900"/>
</dbReference>
<evidence type="ECO:0008006" key="3">
    <source>
        <dbReference type="Google" id="ProtNLM"/>
    </source>
</evidence>
<dbReference type="Pfam" id="PF03567">
    <property type="entry name" value="Sulfotransfer_2"/>
    <property type="match status" value="1"/>
</dbReference>
<dbReference type="PANTHER" id="PTHR22900">
    <property type="entry name" value="PROTEIN CBG14245-RELATED"/>
    <property type="match status" value="1"/>
</dbReference>
<keyword evidence="1" id="KW-0732">Signal</keyword>
<dbReference type="PANTHER" id="PTHR22900:SF5">
    <property type="entry name" value="PROTEIN CBG14245"/>
    <property type="match status" value="1"/>
</dbReference>
<organism evidence="2">
    <name type="scientific">Strongyloides stercoralis</name>
    <name type="common">Threadworm</name>
    <dbReference type="NCBI Taxonomy" id="6248"/>
    <lineage>
        <taxon>Eukaryota</taxon>
        <taxon>Metazoa</taxon>
        <taxon>Ecdysozoa</taxon>
        <taxon>Nematoda</taxon>
        <taxon>Chromadorea</taxon>
        <taxon>Rhabditida</taxon>
        <taxon>Tylenchina</taxon>
        <taxon>Panagrolaimomorpha</taxon>
        <taxon>Strongyloidoidea</taxon>
        <taxon>Strongyloididae</taxon>
        <taxon>Strongyloides</taxon>
    </lineage>
</organism>
<dbReference type="GO" id="GO:0050650">
    <property type="term" value="P:chondroitin sulfate proteoglycan biosynthetic process"/>
    <property type="evidence" value="ECO:0007669"/>
    <property type="project" value="InterPro"/>
</dbReference>
<accession>A0A0K0ERL9</accession>
<dbReference type="InterPro" id="IPR007669">
    <property type="entry name" value="Chst-1-like"/>
</dbReference>
<reference evidence="2" key="1">
    <citation type="submission" date="2015-08" db="UniProtKB">
        <authorList>
            <consortium name="WormBaseParasite"/>
        </authorList>
    </citation>
    <scope>IDENTIFICATION</scope>
</reference>
<evidence type="ECO:0000256" key="1">
    <source>
        <dbReference type="SAM" id="SignalP"/>
    </source>
</evidence>
<feature type="signal peptide" evidence="1">
    <location>
        <begin position="1"/>
        <end position="19"/>
    </location>
</feature>
<dbReference type="GO" id="GO:0047756">
    <property type="term" value="F:chondroitin 4-sulfotransferase activity"/>
    <property type="evidence" value="ECO:0007669"/>
    <property type="project" value="InterPro"/>
</dbReference>
<sequence>MLYLISLLFSSLYLIIVEGIDNSKLNITHNSIKTFLKKEHFAIGYHVIAPKYNLTSCYIGKSLSSITLGVFCYLYDEKKFLEKYKKVKNGAANRKICKSKNSYSSILNIAKQYSNENETEILTNWTNLMIIREPVSRFLSGFVQLCVLNIGLTNNHPYCFNCKKDMKCFLKQLYNHIINLDNKLTEVDKFIMYHFYPQSWQCEYFKYKDNYKIILYTSDTNKFYNEYLLKLEESLVPNEKIKFIRYLIYNSKVIHSTSSKKITKDYKNRLLKDKYLMSLINIIYYDDFNEFNLKTL</sequence>
<evidence type="ECO:0000313" key="2">
    <source>
        <dbReference type="WBParaSite" id="SSTP_0001209900.1"/>
    </source>
</evidence>